<reference evidence="1 2" key="2">
    <citation type="submission" date="2020-03" db="EMBL/GenBank/DDBJ databases">
        <title>Kangsaoukella pontilimi gen. nov., sp. nov., a new member of the family Rhodobacteraceae isolated from a tidal mudflat.</title>
        <authorList>
            <person name="Kim I.S."/>
        </authorList>
    </citation>
    <scope>NUCLEOTIDE SEQUENCE [LARGE SCALE GENOMIC DNA]</scope>
    <source>
        <strain evidence="1 2">GH1-50</strain>
    </source>
</reference>
<dbReference type="Proteomes" id="UP000480350">
    <property type="component" value="Unassembled WGS sequence"/>
</dbReference>
<keyword evidence="2" id="KW-1185">Reference proteome</keyword>
<reference evidence="1 2" key="1">
    <citation type="submission" date="2019-12" db="EMBL/GenBank/DDBJ databases">
        <authorList>
            <person name="Lee S.D."/>
        </authorList>
    </citation>
    <scope>NUCLEOTIDE SEQUENCE [LARGE SCALE GENOMIC DNA]</scope>
    <source>
        <strain evidence="1 2">GH1-50</strain>
    </source>
</reference>
<dbReference type="InterPro" id="IPR012441">
    <property type="entry name" value="DUF1643"/>
</dbReference>
<protein>
    <submittedName>
        <fullName evidence="1">DUF1643 domain-containing protein</fullName>
    </submittedName>
</protein>
<name>A0A7C9IHE6_9RHOB</name>
<dbReference type="RefSeq" id="WP_160764480.1">
    <property type="nucleotide sequence ID" value="NZ_WUPT01000002.1"/>
</dbReference>
<comment type="caution">
    <text evidence="1">The sequence shown here is derived from an EMBL/GenBank/DDBJ whole genome shotgun (WGS) entry which is preliminary data.</text>
</comment>
<gene>
    <name evidence="1" type="ORF">GQ651_11985</name>
</gene>
<dbReference type="EMBL" id="WUPT01000002">
    <property type="protein sequence ID" value="MXQ08567.1"/>
    <property type="molecule type" value="Genomic_DNA"/>
</dbReference>
<organism evidence="1 2">
    <name type="scientific">Kangsaoukella pontilimi</name>
    <dbReference type="NCBI Taxonomy" id="2691042"/>
    <lineage>
        <taxon>Bacteria</taxon>
        <taxon>Pseudomonadati</taxon>
        <taxon>Pseudomonadota</taxon>
        <taxon>Alphaproteobacteria</taxon>
        <taxon>Rhodobacterales</taxon>
        <taxon>Paracoccaceae</taxon>
        <taxon>Kangsaoukella</taxon>
    </lineage>
</organism>
<evidence type="ECO:0000313" key="1">
    <source>
        <dbReference type="EMBL" id="MXQ08567.1"/>
    </source>
</evidence>
<dbReference type="AlphaFoldDB" id="A0A7C9IHE6"/>
<evidence type="ECO:0000313" key="2">
    <source>
        <dbReference type="Proteomes" id="UP000480350"/>
    </source>
</evidence>
<accession>A0A7C9IHE6</accession>
<proteinExistence type="predicted"/>
<dbReference type="Pfam" id="PF07799">
    <property type="entry name" value="DUF1643"/>
    <property type="match status" value="1"/>
</dbReference>
<sequence length="194" mass="21282">MTGGRISRDHCTGDVVSSAEYSKCLRYRYTLTRTWDPAGQRLLYIMLNPSTATEAQNDPTIERCQRRAVRLGFGAMRICNLFAWRETSPAALKRAKTPEGPENAAALTEGADWADLILCAWGVHGTHRNADETVLSALSATGRPLYHLGLTKHGQPRHPLYLSYEVKPLLWTRAEGFAAPDGAGGALRKSSTLA</sequence>